<keyword evidence="3" id="KW-1185">Reference proteome</keyword>
<gene>
    <name evidence="2" type="ORF">BDV38DRAFT_236621</name>
</gene>
<dbReference type="GeneID" id="43637691"/>
<evidence type="ECO:0000256" key="1">
    <source>
        <dbReference type="SAM" id="SignalP"/>
    </source>
</evidence>
<name>A0A5N6T6P2_ASPPS</name>
<feature type="chain" id="PRO_5024982320" description="Secreted protein" evidence="1">
    <location>
        <begin position="35"/>
        <end position="84"/>
    </location>
</feature>
<organism evidence="2 3">
    <name type="scientific">Aspergillus pseudotamarii</name>
    <dbReference type="NCBI Taxonomy" id="132259"/>
    <lineage>
        <taxon>Eukaryota</taxon>
        <taxon>Fungi</taxon>
        <taxon>Dikarya</taxon>
        <taxon>Ascomycota</taxon>
        <taxon>Pezizomycotina</taxon>
        <taxon>Eurotiomycetes</taxon>
        <taxon>Eurotiomycetidae</taxon>
        <taxon>Eurotiales</taxon>
        <taxon>Aspergillaceae</taxon>
        <taxon>Aspergillus</taxon>
        <taxon>Aspergillus subgen. Circumdati</taxon>
    </lineage>
</organism>
<dbReference type="AlphaFoldDB" id="A0A5N6T6P2"/>
<dbReference type="RefSeq" id="XP_031917979.1">
    <property type="nucleotide sequence ID" value="XM_032053481.1"/>
</dbReference>
<protein>
    <recommendedName>
        <fullName evidence="4">Secreted protein</fullName>
    </recommendedName>
</protein>
<proteinExistence type="predicted"/>
<reference evidence="2 3" key="1">
    <citation type="submission" date="2019-04" db="EMBL/GenBank/DDBJ databases">
        <title>Friends and foes A comparative genomics study of 23 Aspergillus species from section Flavi.</title>
        <authorList>
            <consortium name="DOE Joint Genome Institute"/>
            <person name="Kjaerbolling I."/>
            <person name="Vesth T."/>
            <person name="Frisvad J.C."/>
            <person name="Nybo J.L."/>
            <person name="Theobald S."/>
            <person name="Kildgaard S."/>
            <person name="Isbrandt T."/>
            <person name="Kuo A."/>
            <person name="Sato A."/>
            <person name="Lyhne E.K."/>
            <person name="Kogle M.E."/>
            <person name="Wiebenga A."/>
            <person name="Kun R.S."/>
            <person name="Lubbers R.J."/>
            <person name="Makela M.R."/>
            <person name="Barry K."/>
            <person name="Chovatia M."/>
            <person name="Clum A."/>
            <person name="Daum C."/>
            <person name="Haridas S."/>
            <person name="He G."/>
            <person name="LaButti K."/>
            <person name="Lipzen A."/>
            <person name="Mondo S."/>
            <person name="Riley R."/>
            <person name="Salamov A."/>
            <person name="Simmons B.A."/>
            <person name="Magnuson J.K."/>
            <person name="Henrissat B."/>
            <person name="Mortensen U.H."/>
            <person name="Larsen T.O."/>
            <person name="Devries R.P."/>
            <person name="Grigoriev I.V."/>
            <person name="Machida M."/>
            <person name="Baker S.E."/>
            <person name="Andersen M.R."/>
        </authorList>
    </citation>
    <scope>NUCLEOTIDE SEQUENCE [LARGE SCALE GENOMIC DNA]</scope>
    <source>
        <strain evidence="2 3">CBS 117625</strain>
    </source>
</reference>
<evidence type="ECO:0000313" key="2">
    <source>
        <dbReference type="EMBL" id="KAE8141916.1"/>
    </source>
</evidence>
<accession>A0A5N6T6P2</accession>
<evidence type="ECO:0008006" key="4">
    <source>
        <dbReference type="Google" id="ProtNLM"/>
    </source>
</evidence>
<keyword evidence="1" id="KW-0732">Signal</keyword>
<sequence>MHKTKGSISSSGWAPLNWTFPLLLLLETEFYSCACSMTRSLGHIGIKFRTKASYRSLNTRRKLTVGADPVQGYTSGGIFIAELK</sequence>
<dbReference type="EMBL" id="ML743556">
    <property type="protein sequence ID" value="KAE8141916.1"/>
    <property type="molecule type" value="Genomic_DNA"/>
</dbReference>
<feature type="signal peptide" evidence="1">
    <location>
        <begin position="1"/>
        <end position="34"/>
    </location>
</feature>
<evidence type="ECO:0000313" key="3">
    <source>
        <dbReference type="Proteomes" id="UP000325672"/>
    </source>
</evidence>
<dbReference type="Proteomes" id="UP000325672">
    <property type="component" value="Unassembled WGS sequence"/>
</dbReference>